<dbReference type="SUPFAM" id="SSF160631">
    <property type="entry name" value="SMI1/KNR4-like"/>
    <property type="match status" value="1"/>
</dbReference>
<keyword evidence="2" id="KW-1185">Reference proteome</keyword>
<dbReference type="InterPro" id="IPR037883">
    <property type="entry name" value="Knr4/Smi1-like_sf"/>
</dbReference>
<dbReference type="EMBL" id="JAIBOA010000004">
    <property type="protein sequence ID" value="MBW8482282.1"/>
    <property type="molecule type" value="Genomic_DNA"/>
</dbReference>
<dbReference type="Proteomes" id="UP000774570">
    <property type="component" value="Unassembled WGS sequence"/>
</dbReference>
<reference evidence="1 2" key="1">
    <citation type="submission" date="2021-07" db="EMBL/GenBank/DDBJ databases">
        <title>Actinomadura sp. PM05-2 isolated from lichen.</title>
        <authorList>
            <person name="Somphong A."/>
            <person name="Phongsopitanun W."/>
            <person name="Tanasupawat S."/>
            <person name="Peongsungnone V."/>
        </authorList>
    </citation>
    <scope>NUCLEOTIDE SEQUENCE [LARGE SCALE GENOMIC DNA]</scope>
    <source>
        <strain evidence="1 2">PM05-2</strain>
    </source>
</reference>
<comment type="caution">
    <text evidence="1">The sequence shown here is derived from an EMBL/GenBank/DDBJ whole genome shotgun (WGS) entry which is preliminary data.</text>
</comment>
<protein>
    <submittedName>
        <fullName evidence="1">SMI1/KNR4 family protein</fullName>
    </submittedName>
</protein>
<organism evidence="1 2">
    <name type="scientific">Actinomadura parmotrematis</name>
    <dbReference type="NCBI Taxonomy" id="2864039"/>
    <lineage>
        <taxon>Bacteria</taxon>
        <taxon>Bacillati</taxon>
        <taxon>Actinomycetota</taxon>
        <taxon>Actinomycetes</taxon>
        <taxon>Streptosporangiales</taxon>
        <taxon>Thermomonosporaceae</taxon>
        <taxon>Actinomadura</taxon>
    </lineage>
</organism>
<dbReference type="Pfam" id="PF14568">
    <property type="entry name" value="SUKH_6"/>
    <property type="match status" value="1"/>
</dbReference>
<name>A0ABS7FPH2_9ACTN</name>
<gene>
    <name evidence="1" type="ORF">K1Y72_07905</name>
</gene>
<dbReference type="RefSeq" id="WP_220164717.1">
    <property type="nucleotide sequence ID" value="NZ_JAIBOA010000004.1"/>
</dbReference>
<proteinExistence type="predicted"/>
<accession>A0ABS7FPH2</accession>
<sequence length="150" mass="16882">MGIEGFSVRAVADRLKARYGDAEVVGIGEHEVLEVMRDQDLDRIPGSYHDFLLLMGRGAGGLLRGTDAFYPQIIGLKEDSLEIARGGSGVSIPANALVFAMHQGYQVYWMVDLVKENPRVYMYQEGDTSITREWPSFVDLLMDELRLLWQ</sequence>
<evidence type="ECO:0000313" key="1">
    <source>
        <dbReference type="EMBL" id="MBW8482282.1"/>
    </source>
</evidence>
<evidence type="ECO:0000313" key="2">
    <source>
        <dbReference type="Proteomes" id="UP000774570"/>
    </source>
</evidence>